<dbReference type="InterPro" id="IPR017475">
    <property type="entry name" value="EPS_sugar_tfrase"/>
</dbReference>
<keyword evidence="11" id="KW-1185">Reference proteome</keyword>
<evidence type="ECO:0000256" key="2">
    <source>
        <dbReference type="ARBA" id="ARBA00006464"/>
    </source>
</evidence>
<dbReference type="EMBL" id="RCZP01000087">
    <property type="protein sequence ID" value="TPG37706.1"/>
    <property type="molecule type" value="Genomic_DNA"/>
</dbReference>
<dbReference type="RefSeq" id="WP_161993857.1">
    <property type="nucleotide sequence ID" value="NZ_RCZP01000087.1"/>
</dbReference>
<dbReference type="NCBIfam" id="TIGR03025">
    <property type="entry name" value="EPS_sugtrans"/>
    <property type="match status" value="1"/>
</dbReference>
<comment type="caution">
    <text evidence="10">The sequence shown here is derived from an EMBL/GenBank/DDBJ whole genome shotgun (WGS) entry which is preliminary data.</text>
</comment>
<keyword evidence="3 10" id="KW-0808">Transferase</keyword>
<gene>
    <name evidence="10" type="ORF">EAH89_29940</name>
</gene>
<dbReference type="GO" id="GO:0000271">
    <property type="term" value="P:polysaccharide biosynthetic process"/>
    <property type="evidence" value="ECO:0007669"/>
    <property type="project" value="UniProtKB-KW"/>
</dbReference>
<evidence type="ECO:0000256" key="3">
    <source>
        <dbReference type="ARBA" id="ARBA00022679"/>
    </source>
</evidence>
<dbReference type="Proteomes" id="UP000317078">
    <property type="component" value="Unassembled WGS sequence"/>
</dbReference>
<feature type="transmembrane region" description="Helical" evidence="8">
    <location>
        <begin position="273"/>
        <end position="296"/>
    </location>
</feature>
<evidence type="ECO:0000256" key="1">
    <source>
        <dbReference type="ARBA" id="ARBA00004141"/>
    </source>
</evidence>
<dbReference type="InterPro" id="IPR017464">
    <property type="entry name" value="Sugar_tfrase_EpsB_2"/>
</dbReference>
<keyword evidence="6 8" id="KW-0472">Membrane</keyword>
<proteinExistence type="inferred from homology"/>
<evidence type="ECO:0000259" key="9">
    <source>
        <dbReference type="Pfam" id="PF02397"/>
    </source>
</evidence>
<sequence length="458" mass="50679">MTRNAGPSAAHVLFLLDVAFLAAVCFAALRLVPALQPVGPGAALFPVADLCLLYALGLYRRDALVGFGEALGRLPVAAGAGALAAWAMTAAFPTIFGTPEAHLLFAASVPGFAAAALGARLVLHLLRRRGFFRRRLLVVGAGRRAWDLVWMLRHEARTLAFDVVFVHDPRLGEIDPRITADATSSIVPDASDLLTTTQALNPDRIVVAPDERRGLSMEGLLACKMVGFPVSEYAAFLEKEIGRIDLKRLDLSWLLYADGFIVRTTDRLLKRMLDIGVSTTLLVWIAPLVVAAAVGVKLTDRGPILYRQERVSRGGRVFRIIKFRTMRTDAERNGAVWAATDDPRITKFGLLLRRSRIDELPQLLNVLRGDMAFVGPRPERPEFVRELASRLPLYEERHLVRAGLTGWAQVNYPYGASLNDARSKLSYDLFYIKNYGVLFDLRIILQTLRVVFWPSGVR</sequence>
<evidence type="ECO:0000313" key="10">
    <source>
        <dbReference type="EMBL" id="TPG37706.1"/>
    </source>
</evidence>
<evidence type="ECO:0000256" key="6">
    <source>
        <dbReference type="ARBA" id="ARBA00023136"/>
    </source>
</evidence>
<evidence type="ECO:0000256" key="8">
    <source>
        <dbReference type="SAM" id="Phobius"/>
    </source>
</evidence>
<organism evidence="10 11">
    <name type="scientific">Muricoccus nepalensis</name>
    <dbReference type="NCBI Taxonomy" id="1854500"/>
    <lineage>
        <taxon>Bacteria</taxon>
        <taxon>Pseudomonadati</taxon>
        <taxon>Pseudomonadota</taxon>
        <taxon>Alphaproteobacteria</taxon>
        <taxon>Acetobacterales</taxon>
        <taxon>Roseomonadaceae</taxon>
        <taxon>Muricoccus</taxon>
    </lineage>
</organism>
<dbReference type="AlphaFoldDB" id="A0A502EMJ1"/>
<name>A0A502EMJ1_9PROT</name>
<dbReference type="GO" id="GO:0016780">
    <property type="term" value="F:phosphotransferase activity, for other substituted phosphate groups"/>
    <property type="evidence" value="ECO:0007669"/>
    <property type="project" value="TreeGrafter"/>
</dbReference>
<feature type="domain" description="Bacterial sugar transferase" evidence="9">
    <location>
        <begin position="270"/>
        <end position="452"/>
    </location>
</feature>
<evidence type="ECO:0000256" key="4">
    <source>
        <dbReference type="ARBA" id="ARBA00022692"/>
    </source>
</evidence>
<keyword evidence="4 8" id="KW-0812">Transmembrane</keyword>
<evidence type="ECO:0000256" key="7">
    <source>
        <dbReference type="ARBA" id="ARBA00023169"/>
    </source>
</evidence>
<feature type="transmembrane region" description="Helical" evidence="8">
    <location>
        <begin position="12"/>
        <end position="32"/>
    </location>
</feature>
<evidence type="ECO:0000256" key="5">
    <source>
        <dbReference type="ARBA" id="ARBA00022989"/>
    </source>
</evidence>
<evidence type="ECO:0000313" key="11">
    <source>
        <dbReference type="Proteomes" id="UP000317078"/>
    </source>
</evidence>
<comment type="subcellular location">
    <subcellularLocation>
        <location evidence="1">Membrane</location>
        <topology evidence="1">Multi-pass membrane protein</topology>
    </subcellularLocation>
</comment>
<dbReference type="PANTHER" id="PTHR30576">
    <property type="entry name" value="COLANIC BIOSYNTHESIS UDP-GLUCOSE LIPID CARRIER TRANSFERASE"/>
    <property type="match status" value="1"/>
</dbReference>
<accession>A0A502EMJ1</accession>
<feature type="transmembrane region" description="Helical" evidence="8">
    <location>
        <begin position="102"/>
        <end position="126"/>
    </location>
</feature>
<dbReference type="InterPro" id="IPR003362">
    <property type="entry name" value="Bact_transf"/>
</dbReference>
<comment type="similarity">
    <text evidence="2">Belongs to the bacterial sugar transferase family.</text>
</comment>
<feature type="transmembrane region" description="Helical" evidence="8">
    <location>
        <begin position="71"/>
        <end position="96"/>
    </location>
</feature>
<feature type="transmembrane region" description="Helical" evidence="8">
    <location>
        <begin position="38"/>
        <end position="59"/>
    </location>
</feature>
<dbReference type="GO" id="GO:0016020">
    <property type="term" value="C:membrane"/>
    <property type="evidence" value="ECO:0007669"/>
    <property type="project" value="UniProtKB-SubCell"/>
</dbReference>
<dbReference type="PANTHER" id="PTHR30576:SF0">
    <property type="entry name" value="UNDECAPRENYL-PHOSPHATE N-ACETYLGALACTOSAMINYL 1-PHOSPHATE TRANSFERASE-RELATED"/>
    <property type="match status" value="1"/>
</dbReference>
<keyword evidence="5 8" id="KW-1133">Transmembrane helix</keyword>
<reference evidence="10 11" key="1">
    <citation type="journal article" date="2019" name="Environ. Microbiol.">
        <title>Species interactions and distinct microbial communities in high Arctic permafrost affected cryosols are associated with the CH4 and CO2 gas fluxes.</title>
        <authorList>
            <person name="Altshuler I."/>
            <person name="Hamel J."/>
            <person name="Turney S."/>
            <person name="Magnuson E."/>
            <person name="Levesque R."/>
            <person name="Greer C."/>
            <person name="Whyte L.G."/>
        </authorList>
    </citation>
    <scope>NUCLEOTIDE SEQUENCE [LARGE SCALE GENOMIC DNA]</scope>
    <source>
        <strain evidence="10 11">S9.3B</strain>
    </source>
</reference>
<keyword evidence="7" id="KW-0270">Exopolysaccharide synthesis</keyword>
<dbReference type="Pfam" id="PF02397">
    <property type="entry name" value="Bac_transf"/>
    <property type="match status" value="1"/>
</dbReference>
<protein>
    <submittedName>
        <fullName evidence="10">TIGR03013 family PEP-CTERM/XrtA system glycosyltransferase</fullName>
    </submittedName>
</protein>
<dbReference type="NCBIfam" id="TIGR03013">
    <property type="entry name" value="EpsB_2"/>
    <property type="match status" value="1"/>
</dbReference>